<dbReference type="InterPro" id="IPR046955">
    <property type="entry name" value="PHR1-like"/>
</dbReference>
<sequence length="466" mass="51571">MYHKVFAYQASPFGCNQKEMNEEYCKCGKQCGSLQAPLVSFSTSKVASYGQSSAPSSLCNTREQPLTPLEDLSVAAGETTCAYSFSLSPNLRNMCSQSSMFCPSLHSSHKEFQIGNIPFLPYPQISDHPVSSSQSLKFMLLGHGDSSLYQYKECNNLENSMNDDDNVSPQDASGCNLVGQSCRGSVMTSEQADWQVVADPTGLVITNNCEDSMLDEFFVATKGSSSNTIGFQGNHMDGQFVFPIGEQLNTGPLTSRNGTVNKTRMRWTQELHEQFVKAVTFLGGPDVATPKSILRIMNVAGLNIYHVKSHLQKYRLARYQPGNGEDKRSPGSETKKKSSADTDKENVYVKMGAQDTEYLRLQLEVQKKLHKQLEEQRELQLWIEANARSLQKMVEEQHRALIHATLSLSSSSPLASTSELKDNSEPCRPPCFGLTNKEGLSSMETDDGSTLELEIHSSASKRARME</sequence>
<dbReference type="InterPro" id="IPR009057">
    <property type="entry name" value="Homeodomain-like_sf"/>
</dbReference>
<evidence type="ECO:0000256" key="1">
    <source>
        <dbReference type="ARBA" id="ARBA00023015"/>
    </source>
</evidence>
<dbReference type="GO" id="GO:0003677">
    <property type="term" value="F:DNA binding"/>
    <property type="evidence" value="ECO:0007669"/>
    <property type="project" value="InterPro"/>
</dbReference>
<dbReference type="Pfam" id="PF14379">
    <property type="entry name" value="Myb_CC_LHEQLE"/>
    <property type="match status" value="1"/>
</dbReference>
<dbReference type="eggNOG" id="ENOG502QSXE">
    <property type="taxonomic scope" value="Eukaryota"/>
</dbReference>
<dbReference type="Pfam" id="PF00249">
    <property type="entry name" value="Myb_DNA-binding"/>
    <property type="match status" value="1"/>
</dbReference>
<gene>
    <name evidence="6" type="ORF">AMTR_s00131p00063460</name>
</gene>
<evidence type="ECO:0000259" key="5">
    <source>
        <dbReference type="PROSITE" id="PS51294"/>
    </source>
</evidence>
<keyword evidence="7" id="KW-1185">Reference proteome</keyword>
<dbReference type="SUPFAM" id="SSF46689">
    <property type="entry name" value="Homeodomain-like"/>
    <property type="match status" value="1"/>
</dbReference>
<protein>
    <recommendedName>
        <fullName evidence="5">HTH myb-type domain-containing protein</fullName>
    </recommendedName>
</protein>
<dbReference type="GO" id="GO:0003700">
    <property type="term" value="F:DNA-binding transcription factor activity"/>
    <property type="evidence" value="ECO:0007669"/>
    <property type="project" value="InterPro"/>
</dbReference>
<dbReference type="FunFam" id="1.10.10.60:FF:000002">
    <property type="entry name" value="Myb family transcription factor"/>
    <property type="match status" value="1"/>
</dbReference>
<accession>W1NR41</accession>
<dbReference type="PANTHER" id="PTHR31499:SF79">
    <property type="entry name" value="HTH MYB-TYPE DOMAIN-CONTAINING PROTEIN"/>
    <property type="match status" value="1"/>
</dbReference>
<feature type="region of interest" description="Disordered" evidence="4">
    <location>
        <begin position="412"/>
        <end position="466"/>
    </location>
</feature>
<feature type="region of interest" description="Disordered" evidence="4">
    <location>
        <begin position="320"/>
        <end position="346"/>
    </location>
</feature>
<dbReference type="Proteomes" id="UP000017836">
    <property type="component" value="Unassembled WGS sequence"/>
</dbReference>
<dbReference type="HOGENOM" id="CLU_587088_0_0_1"/>
<evidence type="ECO:0000256" key="3">
    <source>
        <dbReference type="ARBA" id="ARBA00023242"/>
    </source>
</evidence>
<dbReference type="STRING" id="13333.W1NR41"/>
<dbReference type="PROSITE" id="PS51294">
    <property type="entry name" value="HTH_MYB"/>
    <property type="match status" value="1"/>
</dbReference>
<keyword evidence="2" id="KW-0804">Transcription</keyword>
<dbReference type="InterPro" id="IPR001005">
    <property type="entry name" value="SANT/Myb"/>
</dbReference>
<dbReference type="InterPro" id="IPR006447">
    <property type="entry name" value="Myb_dom_plants"/>
</dbReference>
<feature type="compositionally biased region" description="Basic and acidic residues" evidence="4">
    <location>
        <begin position="324"/>
        <end position="346"/>
    </location>
</feature>
<dbReference type="EMBL" id="KI395019">
    <property type="protein sequence ID" value="ERM99416.1"/>
    <property type="molecule type" value="Genomic_DNA"/>
</dbReference>
<dbReference type="NCBIfam" id="TIGR01557">
    <property type="entry name" value="myb_SHAQKYF"/>
    <property type="match status" value="1"/>
</dbReference>
<evidence type="ECO:0000313" key="6">
    <source>
        <dbReference type="EMBL" id="ERM99416.1"/>
    </source>
</evidence>
<dbReference type="InterPro" id="IPR017930">
    <property type="entry name" value="Myb_dom"/>
</dbReference>
<evidence type="ECO:0000256" key="4">
    <source>
        <dbReference type="SAM" id="MobiDB-lite"/>
    </source>
</evidence>
<feature type="domain" description="HTH myb-type" evidence="5">
    <location>
        <begin position="259"/>
        <end position="319"/>
    </location>
</feature>
<keyword evidence="3" id="KW-0539">Nucleus</keyword>
<evidence type="ECO:0000256" key="2">
    <source>
        <dbReference type="ARBA" id="ARBA00023163"/>
    </source>
</evidence>
<proteinExistence type="predicted"/>
<reference evidence="7" key="1">
    <citation type="journal article" date="2013" name="Science">
        <title>The Amborella genome and the evolution of flowering plants.</title>
        <authorList>
            <consortium name="Amborella Genome Project"/>
        </authorList>
    </citation>
    <scope>NUCLEOTIDE SEQUENCE [LARGE SCALE GENOMIC DNA]</scope>
</reference>
<name>W1NR41_AMBTC</name>
<dbReference type="Gene3D" id="1.10.10.60">
    <property type="entry name" value="Homeodomain-like"/>
    <property type="match status" value="1"/>
</dbReference>
<keyword evidence="1" id="KW-0805">Transcription regulation</keyword>
<dbReference type="OMA" id="ITNNCED"/>
<organism evidence="6 7">
    <name type="scientific">Amborella trichopoda</name>
    <dbReference type="NCBI Taxonomy" id="13333"/>
    <lineage>
        <taxon>Eukaryota</taxon>
        <taxon>Viridiplantae</taxon>
        <taxon>Streptophyta</taxon>
        <taxon>Embryophyta</taxon>
        <taxon>Tracheophyta</taxon>
        <taxon>Spermatophyta</taxon>
        <taxon>Magnoliopsida</taxon>
        <taxon>Amborellales</taxon>
        <taxon>Amborellaceae</taxon>
        <taxon>Amborella</taxon>
    </lineage>
</organism>
<dbReference type="AlphaFoldDB" id="W1NR41"/>
<dbReference type="PANTHER" id="PTHR31499">
    <property type="entry name" value="MYB FAMILY TRANSCRIPTION FACTOR PHL11"/>
    <property type="match status" value="1"/>
</dbReference>
<evidence type="ECO:0000313" key="7">
    <source>
        <dbReference type="Proteomes" id="UP000017836"/>
    </source>
</evidence>
<dbReference type="Gramene" id="ERM99416">
    <property type="protein sequence ID" value="ERM99416"/>
    <property type="gene ID" value="AMTR_s00131p00063460"/>
</dbReference>
<dbReference type="InterPro" id="IPR025756">
    <property type="entry name" value="Myb_CC_LHEQLE"/>
</dbReference>